<evidence type="ECO:0000313" key="3">
    <source>
        <dbReference type="Proteomes" id="UP000001072"/>
    </source>
</evidence>
<dbReference type="HOGENOM" id="CLU_106813_0_0_1"/>
<keyword evidence="3" id="KW-1185">Reference proteome</keyword>
<organism evidence="3">
    <name type="scientific">Melampsora larici-populina (strain 98AG31 / pathotype 3-4-7)</name>
    <name type="common">Poplar leaf rust fungus</name>
    <dbReference type="NCBI Taxonomy" id="747676"/>
    <lineage>
        <taxon>Eukaryota</taxon>
        <taxon>Fungi</taxon>
        <taxon>Dikarya</taxon>
        <taxon>Basidiomycota</taxon>
        <taxon>Pucciniomycotina</taxon>
        <taxon>Pucciniomycetes</taxon>
        <taxon>Pucciniales</taxon>
        <taxon>Melampsoraceae</taxon>
        <taxon>Melampsora</taxon>
    </lineage>
</organism>
<dbReference type="KEGG" id="mlr:MELLADRAFT_85609"/>
<feature type="compositionally biased region" description="Polar residues" evidence="1">
    <location>
        <begin position="134"/>
        <end position="148"/>
    </location>
</feature>
<accession>F4SDA9</accession>
<dbReference type="Proteomes" id="UP000001072">
    <property type="component" value="Unassembled WGS sequence"/>
</dbReference>
<gene>
    <name evidence="2" type="ORF">MELLADRAFT_85609</name>
</gene>
<dbReference type="EMBL" id="GL883244">
    <property type="protein sequence ID" value="EGF97369.1"/>
    <property type="molecule type" value="Genomic_DNA"/>
</dbReference>
<feature type="region of interest" description="Disordered" evidence="1">
    <location>
        <begin position="133"/>
        <end position="166"/>
    </location>
</feature>
<evidence type="ECO:0000313" key="2">
    <source>
        <dbReference type="EMBL" id="EGF97369.1"/>
    </source>
</evidence>
<sequence length="187" mass="20121">MPPATKLKNKHNAHRVPCICRTHDCYLGQYVDAHGVTRAGVEVLPETLATHQLADRVRQATLSGSQRTQTVNQNDPNNTAALNTLVGTLSHLGLNSINPSSFQGYSPLHRHTQILTGRSQASEAGLLWSENEASKSGIQESTPVQTTHARSKGPLSDQDSDEASSLPKICTAATSAKTAGVQIYNWD</sequence>
<dbReference type="VEuPathDB" id="FungiDB:MELLADRAFT_85609"/>
<dbReference type="AlphaFoldDB" id="F4SDA9"/>
<protein>
    <submittedName>
        <fullName evidence="2">Uncharacterized protein</fullName>
    </submittedName>
</protein>
<evidence type="ECO:0000256" key="1">
    <source>
        <dbReference type="SAM" id="MobiDB-lite"/>
    </source>
</evidence>
<proteinExistence type="predicted"/>
<name>F4SDA9_MELLP</name>
<dbReference type="GeneID" id="18933901"/>
<dbReference type="InParanoid" id="F4SDA9"/>
<dbReference type="RefSeq" id="XP_007419365.1">
    <property type="nucleotide sequence ID" value="XM_007419303.1"/>
</dbReference>
<reference evidence="3" key="1">
    <citation type="journal article" date="2011" name="Proc. Natl. Acad. Sci. U.S.A.">
        <title>Obligate biotrophy features unraveled by the genomic analysis of rust fungi.</title>
        <authorList>
            <person name="Duplessis S."/>
            <person name="Cuomo C.A."/>
            <person name="Lin Y.-C."/>
            <person name="Aerts A."/>
            <person name="Tisserant E."/>
            <person name="Veneault-Fourrey C."/>
            <person name="Joly D.L."/>
            <person name="Hacquard S."/>
            <person name="Amselem J."/>
            <person name="Cantarel B.L."/>
            <person name="Chiu R."/>
            <person name="Coutinho P.M."/>
            <person name="Feau N."/>
            <person name="Field M."/>
            <person name="Frey P."/>
            <person name="Gelhaye E."/>
            <person name="Goldberg J."/>
            <person name="Grabherr M.G."/>
            <person name="Kodira C.D."/>
            <person name="Kohler A."/>
            <person name="Kuees U."/>
            <person name="Lindquist E.A."/>
            <person name="Lucas S.M."/>
            <person name="Mago R."/>
            <person name="Mauceli E."/>
            <person name="Morin E."/>
            <person name="Murat C."/>
            <person name="Pangilinan J.L."/>
            <person name="Park R."/>
            <person name="Pearson M."/>
            <person name="Quesneville H."/>
            <person name="Rouhier N."/>
            <person name="Sakthikumar S."/>
            <person name="Salamov A.A."/>
            <person name="Schmutz J."/>
            <person name="Selles B."/>
            <person name="Shapiro H."/>
            <person name="Tanguay P."/>
            <person name="Tuskan G.A."/>
            <person name="Henrissat B."/>
            <person name="Van de Peer Y."/>
            <person name="Rouze P."/>
            <person name="Ellis J.G."/>
            <person name="Dodds P.N."/>
            <person name="Schein J.E."/>
            <person name="Zhong S."/>
            <person name="Hamelin R.C."/>
            <person name="Grigoriev I.V."/>
            <person name="Szabo L.J."/>
            <person name="Martin F."/>
        </authorList>
    </citation>
    <scope>NUCLEOTIDE SEQUENCE [LARGE SCALE GENOMIC DNA]</scope>
    <source>
        <strain evidence="3">98AG31 / pathotype 3-4-7</strain>
    </source>
</reference>